<proteinExistence type="predicted"/>
<accession>A0ACC0Q4P5</accession>
<evidence type="ECO:0000313" key="2">
    <source>
        <dbReference type="Proteomes" id="UP001062846"/>
    </source>
</evidence>
<comment type="caution">
    <text evidence="1">The sequence shown here is derived from an EMBL/GenBank/DDBJ whole genome shotgun (WGS) entry which is preliminary data.</text>
</comment>
<keyword evidence="2" id="KW-1185">Reference proteome</keyword>
<sequence>MNTGDGHLEVIALAINTIGDHLYYSADPSFIHNYGGILLLDNIIKWNLKKHFVAWMKSIIYHSFLRHSFEGRSTIPIQSCLKIQLILLCLNYRKFSFLQGFKIVSL</sequence>
<dbReference type="EMBL" id="CM046388">
    <property type="protein sequence ID" value="KAI8572960.1"/>
    <property type="molecule type" value="Genomic_DNA"/>
</dbReference>
<evidence type="ECO:0000313" key="1">
    <source>
        <dbReference type="EMBL" id="KAI8572960.1"/>
    </source>
</evidence>
<dbReference type="Proteomes" id="UP001062846">
    <property type="component" value="Chromosome 1"/>
</dbReference>
<organism evidence="1 2">
    <name type="scientific">Rhododendron molle</name>
    <name type="common">Chinese azalea</name>
    <name type="synonym">Azalea mollis</name>
    <dbReference type="NCBI Taxonomy" id="49168"/>
    <lineage>
        <taxon>Eukaryota</taxon>
        <taxon>Viridiplantae</taxon>
        <taxon>Streptophyta</taxon>
        <taxon>Embryophyta</taxon>
        <taxon>Tracheophyta</taxon>
        <taxon>Spermatophyta</taxon>
        <taxon>Magnoliopsida</taxon>
        <taxon>eudicotyledons</taxon>
        <taxon>Gunneridae</taxon>
        <taxon>Pentapetalae</taxon>
        <taxon>asterids</taxon>
        <taxon>Ericales</taxon>
        <taxon>Ericaceae</taxon>
        <taxon>Ericoideae</taxon>
        <taxon>Rhodoreae</taxon>
        <taxon>Rhododendron</taxon>
    </lineage>
</organism>
<name>A0ACC0Q4P5_RHOML</name>
<gene>
    <name evidence="1" type="ORF">RHMOL_Rhmol01G0241700</name>
</gene>
<protein>
    <submittedName>
        <fullName evidence="1">Uncharacterized protein</fullName>
    </submittedName>
</protein>
<reference evidence="1" key="1">
    <citation type="submission" date="2022-02" db="EMBL/GenBank/DDBJ databases">
        <title>Plant Genome Project.</title>
        <authorList>
            <person name="Zhang R.-G."/>
        </authorList>
    </citation>
    <scope>NUCLEOTIDE SEQUENCE</scope>
    <source>
        <strain evidence="1">AT1</strain>
    </source>
</reference>